<evidence type="ECO:0000313" key="2">
    <source>
        <dbReference type="EMBL" id="PMS24163.1"/>
    </source>
</evidence>
<evidence type="ECO:0000256" key="1">
    <source>
        <dbReference type="SAM" id="MobiDB-lite"/>
    </source>
</evidence>
<keyword evidence="3" id="KW-1185">Reference proteome</keyword>
<comment type="caution">
    <text evidence="2">The sequence shown here is derived from an EMBL/GenBank/DDBJ whole genome shotgun (WGS) entry which is preliminary data.</text>
</comment>
<organism evidence="2 3">
    <name type="scientific">Paraburkholderia rhynchosiae</name>
    <dbReference type="NCBI Taxonomy" id="487049"/>
    <lineage>
        <taxon>Bacteria</taxon>
        <taxon>Pseudomonadati</taxon>
        <taxon>Pseudomonadota</taxon>
        <taxon>Betaproteobacteria</taxon>
        <taxon>Burkholderiales</taxon>
        <taxon>Burkholderiaceae</taxon>
        <taxon>Paraburkholderia</taxon>
    </lineage>
</organism>
<sequence>SPGKKKQREFTQADINGVILEQSQQRQMQQPRKPGRRSAKVIDTDVSALPLQASSFNKV</sequence>
<feature type="non-terminal residue" evidence="2">
    <location>
        <position position="1"/>
    </location>
</feature>
<name>A0ABX4UYE3_9BURK</name>
<proteinExistence type="predicted"/>
<reference evidence="2 3" key="1">
    <citation type="submission" date="2018-01" db="EMBL/GenBank/DDBJ databases">
        <title>Whole genome analyses suggest that Burkholderia sensu lato contains two further novel genera in the rhizoxinica-symbiotica group Mycetohabitans gen. nov., and Trinickia gen. nov.: implications for the evolution of diazotrophy and nodulation in the Burkholderiaceae.</title>
        <authorList>
            <person name="Estrada-de los Santos P."/>
            <person name="Palmer M."/>
            <person name="Chavez-Ramirez B."/>
            <person name="Beukes C."/>
            <person name="Steenkamp E.T."/>
            <person name="Hirsch A.M."/>
            <person name="Manyaka P."/>
            <person name="Maluk M."/>
            <person name="Lafos M."/>
            <person name="Crook M."/>
            <person name="Gross E."/>
            <person name="Simon M.F."/>
            <person name="Bueno dos Reis Junior F."/>
            <person name="Poole P.S."/>
            <person name="Venter S.N."/>
            <person name="James E.K."/>
        </authorList>
    </citation>
    <scope>NUCLEOTIDE SEQUENCE [LARGE SCALE GENOMIC DNA]</scope>
    <source>
        <strain evidence="2 3">WSM 3937</strain>
    </source>
</reference>
<accession>A0ABX4UYE3</accession>
<dbReference type="EMBL" id="PNXY01000037">
    <property type="protein sequence ID" value="PMS24163.1"/>
    <property type="molecule type" value="Genomic_DNA"/>
</dbReference>
<gene>
    <name evidence="2" type="ORF">C0Z16_31545</name>
</gene>
<protein>
    <submittedName>
        <fullName evidence="2">Integrase</fullName>
    </submittedName>
</protein>
<evidence type="ECO:0000313" key="3">
    <source>
        <dbReference type="Proteomes" id="UP000235659"/>
    </source>
</evidence>
<feature type="region of interest" description="Disordered" evidence="1">
    <location>
        <begin position="1"/>
        <end position="44"/>
    </location>
</feature>
<feature type="compositionally biased region" description="Low complexity" evidence="1">
    <location>
        <begin position="22"/>
        <end position="32"/>
    </location>
</feature>
<dbReference type="Proteomes" id="UP000235659">
    <property type="component" value="Unassembled WGS sequence"/>
</dbReference>